<dbReference type="AlphaFoldDB" id="A0A5A7V0C9"/>
<comment type="caution">
    <text evidence="1">The sequence shown here is derived from an EMBL/GenBank/DDBJ whole genome shotgun (WGS) entry which is preliminary data.</text>
</comment>
<organism evidence="1 2">
    <name type="scientific">Cucumis melo var. makuwa</name>
    <name type="common">Oriental melon</name>
    <dbReference type="NCBI Taxonomy" id="1194695"/>
    <lineage>
        <taxon>Eukaryota</taxon>
        <taxon>Viridiplantae</taxon>
        <taxon>Streptophyta</taxon>
        <taxon>Embryophyta</taxon>
        <taxon>Tracheophyta</taxon>
        <taxon>Spermatophyta</taxon>
        <taxon>Magnoliopsida</taxon>
        <taxon>eudicotyledons</taxon>
        <taxon>Gunneridae</taxon>
        <taxon>Pentapetalae</taxon>
        <taxon>rosids</taxon>
        <taxon>fabids</taxon>
        <taxon>Cucurbitales</taxon>
        <taxon>Cucurbitaceae</taxon>
        <taxon>Benincaseae</taxon>
        <taxon>Cucumis</taxon>
    </lineage>
</organism>
<proteinExistence type="predicted"/>
<dbReference type="EMBL" id="SSTE01005295">
    <property type="protein sequence ID" value="KAA0060780.1"/>
    <property type="molecule type" value="Genomic_DNA"/>
</dbReference>
<gene>
    <name evidence="1" type="ORF">E6C27_scaffold44334G00020</name>
</gene>
<dbReference type="Proteomes" id="UP000321393">
    <property type="component" value="Unassembled WGS sequence"/>
</dbReference>
<sequence>MLHRLCRPPSIPLSFGLATVLPRRSVSRVSWAPDPPRPRANTHRLRHGLPGYLIPFAPHAFAPQRRIPPVFGDLNFQPDSPPTCPLRPVIPKNTCPPRLTAAAGTELAGASSSSPVMIAHSTKELYKRHCPSSLTRYCWIGLSPIVQDSPLLPPVGVRAVSQSQCG</sequence>
<evidence type="ECO:0000313" key="2">
    <source>
        <dbReference type="Proteomes" id="UP000321393"/>
    </source>
</evidence>
<dbReference type="OrthoDB" id="1618373at2759"/>
<evidence type="ECO:0000313" key="1">
    <source>
        <dbReference type="EMBL" id="KAA0060780.1"/>
    </source>
</evidence>
<name>A0A5A7V0C9_CUCMM</name>
<reference evidence="1 2" key="1">
    <citation type="submission" date="2019-08" db="EMBL/GenBank/DDBJ databases">
        <title>Draft genome sequences of two oriental melons (Cucumis melo L. var makuwa).</title>
        <authorList>
            <person name="Kwon S.-Y."/>
        </authorList>
    </citation>
    <scope>NUCLEOTIDE SEQUENCE [LARGE SCALE GENOMIC DNA]</scope>
    <source>
        <strain evidence="2">cv. SW 3</strain>
        <tissue evidence="1">Leaf</tissue>
    </source>
</reference>
<accession>A0A5A7V0C9</accession>
<protein>
    <submittedName>
        <fullName evidence="1">ORF40s</fullName>
    </submittedName>
</protein>